<evidence type="ECO:0000256" key="1">
    <source>
        <dbReference type="SAM" id="Phobius"/>
    </source>
</evidence>
<comment type="caution">
    <text evidence="2">The sequence shown here is derived from an EMBL/GenBank/DDBJ whole genome shotgun (WGS) entry which is preliminary data.</text>
</comment>
<gene>
    <name evidence="2" type="ORF">EJ04DRAFT_356935</name>
</gene>
<keyword evidence="3" id="KW-1185">Reference proteome</keyword>
<proteinExistence type="predicted"/>
<evidence type="ECO:0000313" key="3">
    <source>
        <dbReference type="Proteomes" id="UP000799444"/>
    </source>
</evidence>
<protein>
    <submittedName>
        <fullName evidence="2">Uncharacterized protein</fullName>
    </submittedName>
</protein>
<dbReference type="AlphaFoldDB" id="A0A9P4R555"/>
<evidence type="ECO:0000313" key="2">
    <source>
        <dbReference type="EMBL" id="KAF2739322.1"/>
    </source>
</evidence>
<keyword evidence="1" id="KW-1133">Transmembrane helix</keyword>
<reference evidence="2" key="1">
    <citation type="journal article" date="2020" name="Stud. Mycol.">
        <title>101 Dothideomycetes genomes: a test case for predicting lifestyles and emergence of pathogens.</title>
        <authorList>
            <person name="Haridas S."/>
            <person name="Albert R."/>
            <person name="Binder M."/>
            <person name="Bloem J."/>
            <person name="Labutti K."/>
            <person name="Salamov A."/>
            <person name="Andreopoulos B."/>
            <person name="Baker S."/>
            <person name="Barry K."/>
            <person name="Bills G."/>
            <person name="Bluhm B."/>
            <person name="Cannon C."/>
            <person name="Castanera R."/>
            <person name="Culley D."/>
            <person name="Daum C."/>
            <person name="Ezra D."/>
            <person name="Gonzalez J."/>
            <person name="Henrissat B."/>
            <person name="Kuo A."/>
            <person name="Liang C."/>
            <person name="Lipzen A."/>
            <person name="Lutzoni F."/>
            <person name="Magnuson J."/>
            <person name="Mondo S."/>
            <person name="Nolan M."/>
            <person name="Ohm R."/>
            <person name="Pangilinan J."/>
            <person name="Park H.-J."/>
            <person name="Ramirez L."/>
            <person name="Alfaro M."/>
            <person name="Sun H."/>
            <person name="Tritt A."/>
            <person name="Yoshinaga Y."/>
            <person name="Zwiers L.-H."/>
            <person name="Turgeon B."/>
            <person name="Goodwin S."/>
            <person name="Spatafora J."/>
            <person name="Crous P."/>
            <person name="Grigoriev I."/>
        </authorList>
    </citation>
    <scope>NUCLEOTIDE SEQUENCE</scope>
    <source>
        <strain evidence="2">CBS 125425</strain>
    </source>
</reference>
<name>A0A9P4R555_9PLEO</name>
<dbReference type="Proteomes" id="UP000799444">
    <property type="component" value="Unassembled WGS sequence"/>
</dbReference>
<keyword evidence="1" id="KW-0812">Transmembrane</keyword>
<feature type="transmembrane region" description="Helical" evidence="1">
    <location>
        <begin position="149"/>
        <end position="170"/>
    </location>
</feature>
<dbReference type="EMBL" id="ML996105">
    <property type="protein sequence ID" value="KAF2739322.1"/>
    <property type="molecule type" value="Genomic_DNA"/>
</dbReference>
<keyword evidence="1" id="KW-0472">Membrane</keyword>
<accession>A0A9P4R555</accession>
<feature type="transmembrane region" description="Helical" evidence="1">
    <location>
        <begin position="110"/>
        <end position="129"/>
    </location>
</feature>
<organism evidence="2 3">
    <name type="scientific">Polyplosphaeria fusca</name>
    <dbReference type="NCBI Taxonomy" id="682080"/>
    <lineage>
        <taxon>Eukaryota</taxon>
        <taxon>Fungi</taxon>
        <taxon>Dikarya</taxon>
        <taxon>Ascomycota</taxon>
        <taxon>Pezizomycotina</taxon>
        <taxon>Dothideomycetes</taxon>
        <taxon>Pleosporomycetidae</taxon>
        <taxon>Pleosporales</taxon>
        <taxon>Tetraplosphaeriaceae</taxon>
        <taxon>Polyplosphaeria</taxon>
    </lineage>
</organism>
<sequence length="218" mass="24852">MYASIIELHLFREFHYRNRHPIYKYTNTTPGIIHAAGASFRHPQWPLPINILPSRILQRLAPIINISPFSLRKPRPLLLPIRQFIPLLPTQWKLFLAVLPLPLPCPSPCLLFLPHFILLVLLRALFFLLPKVRHRHLFPHTDDVASTALLTALMCAYCLIVLAIFVGGLIKPTASTAFPAHFVDAWKEFHCVVPLGSWSRYDAGLGGHTVRRNGRKEV</sequence>